<organism evidence="6">
    <name type="scientific">Capitella teleta</name>
    <name type="common">Polychaete worm</name>
    <dbReference type="NCBI Taxonomy" id="283909"/>
    <lineage>
        <taxon>Eukaryota</taxon>
        <taxon>Metazoa</taxon>
        <taxon>Spiralia</taxon>
        <taxon>Lophotrochozoa</taxon>
        <taxon>Annelida</taxon>
        <taxon>Polychaeta</taxon>
        <taxon>Sedentaria</taxon>
        <taxon>Scolecida</taxon>
        <taxon>Capitellidae</taxon>
        <taxon>Capitella</taxon>
    </lineage>
</organism>
<evidence type="ECO:0008006" key="9">
    <source>
        <dbReference type="Google" id="ProtNLM"/>
    </source>
</evidence>
<keyword evidence="4" id="KW-0862">Zinc</keyword>
<dbReference type="EMBL" id="AMQN01007791">
    <property type="status" value="NOT_ANNOTATED_CDS"/>
    <property type="molecule type" value="Genomic_DNA"/>
</dbReference>
<evidence type="ECO:0000256" key="4">
    <source>
        <dbReference type="ARBA" id="ARBA00022833"/>
    </source>
</evidence>
<evidence type="ECO:0000256" key="2">
    <source>
        <dbReference type="ARBA" id="ARBA00022723"/>
    </source>
</evidence>
<evidence type="ECO:0000313" key="8">
    <source>
        <dbReference type="Proteomes" id="UP000014760"/>
    </source>
</evidence>
<keyword evidence="8" id="KW-1185">Reference proteome</keyword>
<dbReference type="Proteomes" id="UP000014760">
    <property type="component" value="Unassembled WGS sequence"/>
</dbReference>
<evidence type="ECO:0000313" key="6">
    <source>
        <dbReference type="EMBL" id="ELU05553.1"/>
    </source>
</evidence>
<name>R7UHM0_CAPTE</name>
<gene>
    <name evidence="6" type="ORF">CAPTEDRAFT_214795</name>
</gene>
<comment type="subcellular location">
    <subcellularLocation>
        <location evidence="1">Nucleus</location>
    </subcellularLocation>
</comment>
<evidence type="ECO:0000313" key="7">
    <source>
        <dbReference type="EnsemblMetazoa" id="CapteP214795"/>
    </source>
</evidence>
<dbReference type="InterPro" id="IPR012337">
    <property type="entry name" value="RNaseH-like_sf"/>
</dbReference>
<reference evidence="8" key="1">
    <citation type="submission" date="2012-12" db="EMBL/GenBank/DDBJ databases">
        <authorList>
            <person name="Hellsten U."/>
            <person name="Grimwood J."/>
            <person name="Chapman J.A."/>
            <person name="Shapiro H."/>
            <person name="Aerts A."/>
            <person name="Otillar R.P."/>
            <person name="Terry A.Y."/>
            <person name="Boore J.L."/>
            <person name="Simakov O."/>
            <person name="Marletaz F."/>
            <person name="Cho S.-J."/>
            <person name="Edsinger-Gonzales E."/>
            <person name="Havlak P."/>
            <person name="Kuo D.-H."/>
            <person name="Larsson T."/>
            <person name="Lv J."/>
            <person name="Arendt D."/>
            <person name="Savage R."/>
            <person name="Osoegawa K."/>
            <person name="de Jong P."/>
            <person name="Lindberg D.R."/>
            <person name="Seaver E.C."/>
            <person name="Weisblat D.A."/>
            <person name="Putnam N.H."/>
            <person name="Grigoriev I.V."/>
            <person name="Rokhsar D.S."/>
        </authorList>
    </citation>
    <scope>NUCLEOTIDE SEQUENCE</scope>
    <source>
        <strain evidence="8">I ESC-2004</strain>
    </source>
</reference>
<protein>
    <recommendedName>
        <fullName evidence="9">DUF659 domain-containing protein</fullName>
    </recommendedName>
</protein>
<proteinExistence type="predicted"/>
<dbReference type="SUPFAM" id="SSF53098">
    <property type="entry name" value="Ribonuclease H-like"/>
    <property type="match status" value="1"/>
</dbReference>
<dbReference type="HOGENOM" id="CLU_667725_0_0_1"/>
<dbReference type="GO" id="GO:0005634">
    <property type="term" value="C:nucleus"/>
    <property type="evidence" value="ECO:0007669"/>
    <property type="project" value="UniProtKB-SubCell"/>
</dbReference>
<sequence length="412" mass="47165">MQLLRQVPETTQARQRTISGCYQKERRAKFIWITRSTSWGRTDVKTSVYVVAKEVSLNSLGLRITPATNGAAERLAQSFKQAIRKSALSPQAALNEFLMHYCRIPLNYSYSPSEALNGRQIRCRIDTLLPSPAHLAQKKQQVAKLTTKRYYTVGTACYALYCGPRRTQEPRCVPAVITKVYGPCSNNFPNIFTSMPINHHRTALRDLYVQVWTKMKEDMVVNPAVCLMFNGWTDKHHGRGYLGIRATYVTKVWELRLVTISCRPFESYSSQAIANNVQEEMKEFKELMDVKKMKIFTTHDGAKNMVKSSKVLRSNSFTHCEAHCLNLLLMTDGMDANEEVSALLRQCRSIVQSLHFKAHVIEDELLKLKDQKFIAELILFPQCMCYCLQQLILSAILMFLAYHFDIISSPHC</sequence>
<dbReference type="EnsemblMetazoa" id="CapteT214795">
    <property type="protein sequence ID" value="CapteP214795"/>
    <property type="gene ID" value="CapteG214795"/>
</dbReference>
<dbReference type="InterPro" id="IPR052035">
    <property type="entry name" value="ZnF_BED_domain_contain"/>
</dbReference>
<evidence type="ECO:0000256" key="3">
    <source>
        <dbReference type="ARBA" id="ARBA00022771"/>
    </source>
</evidence>
<keyword evidence="3" id="KW-0863">Zinc-finger</keyword>
<dbReference type="OrthoDB" id="10057092at2759"/>
<evidence type="ECO:0000256" key="1">
    <source>
        <dbReference type="ARBA" id="ARBA00004123"/>
    </source>
</evidence>
<evidence type="ECO:0000256" key="5">
    <source>
        <dbReference type="ARBA" id="ARBA00023242"/>
    </source>
</evidence>
<dbReference type="EMBL" id="KB301402">
    <property type="protein sequence ID" value="ELU05553.1"/>
    <property type="molecule type" value="Genomic_DNA"/>
</dbReference>
<dbReference type="PANTHER" id="PTHR46481">
    <property type="entry name" value="ZINC FINGER BED DOMAIN-CONTAINING PROTEIN 4"/>
    <property type="match status" value="1"/>
</dbReference>
<dbReference type="STRING" id="283909.R7UHM0"/>
<dbReference type="GO" id="GO:0008270">
    <property type="term" value="F:zinc ion binding"/>
    <property type="evidence" value="ECO:0007669"/>
    <property type="project" value="UniProtKB-KW"/>
</dbReference>
<reference evidence="7" key="3">
    <citation type="submission" date="2015-06" db="UniProtKB">
        <authorList>
            <consortium name="EnsemblMetazoa"/>
        </authorList>
    </citation>
    <scope>IDENTIFICATION</scope>
</reference>
<dbReference type="AlphaFoldDB" id="R7UHM0"/>
<keyword evidence="2" id="KW-0479">Metal-binding</keyword>
<keyword evidence="5" id="KW-0539">Nucleus</keyword>
<accession>R7UHM0</accession>
<reference evidence="6 8" key="2">
    <citation type="journal article" date="2013" name="Nature">
        <title>Insights into bilaterian evolution from three spiralian genomes.</title>
        <authorList>
            <person name="Simakov O."/>
            <person name="Marletaz F."/>
            <person name="Cho S.J."/>
            <person name="Edsinger-Gonzales E."/>
            <person name="Havlak P."/>
            <person name="Hellsten U."/>
            <person name="Kuo D.H."/>
            <person name="Larsson T."/>
            <person name="Lv J."/>
            <person name="Arendt D."/>
            <person name="Savage R."/>
            <person name="Osoegawa K."/>
            <person name="de Jong P."/>
            <person name="Grimwood J."/>
            <person name="Chapman J.A."/>
            <person name="Shapiro H."/>
            <person name="Aerts A."/>
            <person name="Otillar R.P."/>
            <person name="Terry A.Y."/>
            <person name="Boore J.L."/>
            <person name="Grigoriev I.V."/>
            <person name="Lindberg D.R."/>
            <person name="Seaver E.C."/>
            <person name="Weisblat D.A."/>
            <person name="Putnam N.H."/>
            <person name="Rokhsar D.S."/>
        </authorList>
    </citation>
    <scope>NUCLEOTIDE SEQUENCE</scope>
    <source>
        <strain evidence="6 8">I ESC-2004</strain>
    </source>
</reference>
<dbReference type="PANTHER" id="PTHR46481:SF10">
    <property type="entry name" value="ZINC FINGER BED DOMAIN-CONTAINING PROTEIN 39"/>
    <property type="match status" value="1"/>
</dbReference>